<proteinExistence type="inferred from homology"/>
<dbReference type="HOGENOM" id="CLU_023894_0_1_1"/>
<dbReference type="Pfam" id="PF12894">
    <property type="entry name" value="ANAPC4_WD40"/>
    <property type="match status" value="1"/>
</dbReference>
<gene>
    <name evidence="18" type="ORF">UCREL1_1980</name>
</gene>
<keyword evidence="11" id="KW-0697">Rotamase</keyword>
<dbReference type="GO" id="GO:0003755">
    <property type="term" value="F:peptidyl-prolyl cis-trans isomerase activity"/>
    <property type="evidence" value="ECO:0007669"/>
    <property type="project" value="UniProtKB-KW"/>
</dbReference>
<evidence type="ECO:0000256" key="10">
    <source>
        <dbReference type="ARBA" id="ARBA00022786"/>
    </source>
</evidence>
<dbReference type="GO" id="GO:0006281">
    <property type="term" value="P:DNA repair"/>
    <property type="evidence" value="ECO:0007669"/>
    <property type="project" value="UniProtKB-KW"/>
</dbReference>
<dbReference type="InterPro" id="IPR038959">
    <property type="entry name" value="Prp19"/>
</dbReference>
<evidence type="ECO:0000256" key="16">
    <source>
        <dbReference type="RuleBase" id="RU367101"/>
    </source>
</evidence>
<dbReference type="CDD" id="cd16656">
    <property type="entry name" value="RING-Ubox_PRP19"/>
    <property type="match status" value="1"/>
</dbReference>
<dbReference type="SMART" id="SM00504">
    <property type="entry name" value="Ubox"/>
    <property type="match status" value="1"/>
</dbReference>
<feature type="repeat" description="WD" evidence="15">
    <location>
        <begin position="272"/>
        <end position="313"/>
    </location>
</feature>
<evidence type="ECO:0000256" key="6">
    <source>
        <dbReference type="ARBA" id="ARBA00022679"/>
    </source>
</evidence>
<keyword evidence="9 16" id="KW-0227">DNA damage</keyword>
<protein>
    <recommendedName>
        <fullName evidence="16">Pre-mRNA-processing factor 19</fullName>
        <ecNumber evidence="16">2.3.2.27</ecNumber>
    </recommendedName>
</protein>
<feature type="domain" description="U-box" evidence="17">
    <location>
        <begin position="1"/>
        <end position="70"/>
    </location>
</feature>
<dbReference type="eggNOG" id="KOG0289">
    <property type="taxonomic scope" value="Eukaryota"/>
</dbReference>
<dbReference type="PROSITE" id="PS51698">
    <property type="entry name" value="U_BOX"/>
    <property type="match status" value="1"/>
</dbReference>
<keyword evidence="10 16" id="KW-0833">Ubl conjugation pathway</keyword>
<evidence type="ECO:0000256" key="7">
    <source>
        <dbReference type="ARBA" id="ARBA00022728"/>
    </source>
</evidence>
<dbReference type="KEGG" id="ela:UCREL1_1980"/>
<name>M7TM33_EUTLA</name>
<dbReference type="STRING" id="1287681.M7TM33"/>
<dbReference type="InterPro" id="IPR013915">
    <property type="entry name" value="Prp19_cc"/>
</dbReference>
<dbReference type="AlphaFoldDB" id="M7TM33"/>
<evidence type="ECO:0000256" key="3">
    <source>
        <dbReference type="ARBA" id="ARBA00006388"/>
    </source>
</evidence>
<sequence>MLCAISGEPPQEPVVSKLSGAVFEKRLIEKYIEENGKDPVTGDDLSPEDLIVVKSSRVVRPRPPTLTSIPALLTTFQNEWDALALETYNLKEQLTRTREELATSLYQHDAAVRVIARLTKERDEARDALSKVTVSAGGPSNDDAMAIDSEGLPEELAVKVDETQAQLSKSRKKRPIPEGWATTQDISDFQVGTSNALPVPQTTTLTVQGGYAAVAGLEGNVAIYSVEGDKLERELNIEEPVTGATWAGSKVIFATAKGSVKIFDSGKEVASFSDHAGPVTGLSVHPSNDILATVGSDKSFVFYDLVNLQRATRVYTNSALTTCAFHPDGHIFAVGTSGGEIKLLMAKTGEEAKSFSLGAPVQAIEFSENGYWFAATAKGQTTVTILDLRKDGDAAAKVKVLDIGSVVQSLAWDYSQQFLATAGADGVTVQHYVKSSKKWTELVRAGVSGAAISVKWGENASKLLAVNREGVVSILSPSA</sequence>
<keyword evidence="13 16" id="KW-0234">DNA repair</keyword>
<keyword evidence="6 16" id="KW-0808">Transferase</keyword>
<keyword evidence="19" id="KW-1185">Reference proteome</keyword>
<keyword evidence="5 16" id="KW-0507">mRNA processing</keyword>
<dbReference type="UniPathway" id="UPA00143"/>
<dbReference type="PANTHER" id="PTHR43995">
    <property type="entry name" value="PRE-MRNA-PROCESSING FACTOR 19"/>
    <property type="match status" value="1"/>
</dbReference>
<evidence type="ECO:0000256" key="12">
    <source>
        <dbReference type="ARBA" id="ARBA00023187"/>
    </source>
</evidence>
<dbReference type="OrthoDB" id="687049at2759"/>
<dbReference type="Proteomes" id="UP000012174">
    <property type="component" value="Unassembled WGS sequence"/>
</dbReference>
<evidence type="ECO:0000256" key="11">
    <source>
        <dbReference type="ARBA" id="ARBA00023110"/>
    </source>
</evidence>
<keyword evidence="14 16" id="KW-0539">Nucleus</keyword>
<accession>M7TM33</accession>
<dbReference type="PANTHER" id="PTHR43995:SF1">
    <property type="entry name" value="PRE-MRNA-PROCESSING FACTOR 19"/>
    <property type="match status" value="1"/>
</dbReference>
<keyword evidence="4 15" id="KW-0853">WD repeat</keyword>
<dbReference type="InterPro" id="IPR001680">
    <property type="entry name" value="WD40_rpt"/>
</dbReference>
<evidence type="ECO:0000256" key="2">
    <source>
        <dbReference type="ARBA" id="ARBA00004906"/>
    </source>
</evidence>
<evidence type="ECO:0000313" key="19">
    <source>
        <dbReference type="Proteomes" id="UP000012174"/>
    </source>
</evidence>
<keyword evidence="11" id="KW-0413">Isomerase</keyword>
<evidence type="ECO:0000259" key="17">
    <source>
        <dbReference type="PROSITE" id="PS51698"/>
    </source>
</evidence>
<dbReference type="EMBL" id="KB705732">
    <property type="protein sequence ID" value="EMR70981.1"/>
    <property type="molecule type" value="Genomic_DNA"/>
</dbReference>
<comment type="catalytic activity">
    <reaction evidence="16">
        <text>S-ubiquitinyl-[E2 ubiquitin-conjugating enzyme]-L-cysteine + [acceptor protein]-L-lysine = [E2 ubiquitin-conjugating enzyme]-L-cysteine + N(6)-ubiquitinyl-[acceptor protein]-L-lysine.</text>
        <dbReference type="EC" id="2.3.2.27"/>
    </reaction>
</comment>
<dbReference type="SMART" id="SM00320">
    <property type="entry name" value="WD40"/>
    <property type="match status" value="5"/>
</dbReference>
<evidence type="ECO:0000256" key="8">
    <source>
        <dbReference type="ARBA" id="ARBA00022737"/>
    </source>
</evidence>
<dbReference type="GO" id="GO:0000398">
    <property type="term" value="P:mRNA splicing, via spliceosome"/>
    <property type="evidence" value="ECO:0007669"/>
    <property type="project" value="InterPro"/>
</dbReference>
<evidence type="ECO:0000313" key="18">
    <source>
        <dbReference type="EMBL" id="EMR70981.1"/>
    </source>
</evidence>
<dbReference type="InterPro" id="IPR024977">
    <property type="entry name" value="Apc4-like_WD40_dom"/>
</dbReference>
<comment type="pathway">
    <text evidence="2 16">Protein modification; protein ubiquitination.</text>
</comment>
<keyword evidence="7 16" id="KW-0747">Spliceosome</keyword>
<evidence type="ECO:0000256" key="4">
    <source>
        <dbReference type="ARBA" id="ARBA00022574"/>
    </source>
</evidence>
<dbReference type="GO" id="GO:0070534">
    <property type="term" value="P:protein K63-linked ubiquitination"/>
    <property type="evidence" value="ECO:0007669"/>
    <property type="project" value="UniProtKB-UniRule"/>
</dbReference>
<evidence type="ECO:0000256" key="5">
    <source>
        <dbReference type="ARBA" id="ARBA00022664"/>
    </source>
</evidence>
<dbReference type="InterPro" id="IPR055340">
    <property type="entry name" value="RING-Ubox_PRP19"/>
</dbReference>
<dbReference type="InterPro" id="IPR015943">
    <property type="entry name" value="WD40/YVTN_repeat-like_dom_sf"/>
</dbReference>
<dbReference type="Pfam" id="PF08606">
    <property type="entry name" value="Prp19"/>
    <property type="match status" value="1"/>
</dbReference>
<dbReference type="InterPro" id="IPR013083">
    <property type="entry name" value="Znf_RING/FYVE/PHD"/>
</dbReference>
<evidence type="ECO:0000256" key="15">
    <source>
        <dbReference type="PROSITE-ProRule" id="PRU00221"/>
    </source>
</evidence>
<organism evidence="18 19">
    <name type="scientific">Eutypa lata (strain UCR-EL1)</name>
    <name type="common">Grapevine dieback disease fungus</name>
    <name type="synonym">Eutypa armeniacae</name>
    <dbReference type="NCBI Taxonomy" id="1287681"/>
    <lineage>
        <taxon>Eukaryota</taxon>
        <taxon>Fungi</taxon>
        <taxon>Dikarya</taxon>
        <taxon>Ascomycota</taxon>
        <taxon>Pezizomycotina</taxon>
        <taxon>Sordariomycetes</taxon>
        <taxon>Xylariomycetidae</taxon>
        <taxon>Xylariales</taxon>
        <taxon>Diatrypaceae</taxon>
        <taxon>Eutypa</taxon>
    </lineage>
</organism>
<dbReference type="Gene3D" id="3.30.40.10">
    <property type="entry name" value="Zinc/RING finger domain, C3HC4 (zinc finger)"/>
    <property type="match status" value="1"/>
</dbReference>
<dbReference type="GO" id="GO:0071006">
    <property type="term" value="C:U2-type catalytic step 1 spliceosome"/>
    <property type="evidence" value="ECO:0007669"/>
    <property type="project" value="TreeGrafter"/>
</dbReference>
<dbReference type="SUPFAM" id="SSF50978">
    <property type="entry name" value="WD40 repeat-like"/>
    <property type="match status" value="1"/>
</dbReference>
<evidence type="ECO:0000256" key="9">
    <source>
        <dbReference type="ARBA" id="ARBA00022763"/>
    </source>
</evidence>
<dbReference type="EC" id="2.3.2.27" evidence="16"/>
<comment type="subunit">
    <text evidence="16">Homotetramer.</text>
</comment>
<dbReference type="OMA" id="SLDQHWA"/>
<evidence type="ECO:0000256" key="1">
    <source>
        <dbReference type="ARBA" id="ARBA00004123"/>
    </source>
</evidence>
<comment type="function">
    <text evidence="16">Ubiquitin-protein ligase which is mainly involved pre-mRNA splicing and DNA repair. Required for pre-mRNA splicing as component of the spliceosome.</text>
</comment>
<dbReference type="Gene3D" id="2.130.10.10">
    <property type="entry name" value="YVTN repeat-like/Quinoprotein amine dehydrogenase"/>
    <property type="match status" value="1"/>
</dbReference>
<dbReference type="PROSITE" id="PS50082">
    <property type="entry name" value="WD_REPEATS_2"/>
    <property type="match status" value="1"/>
</dbReference>
<reference evidence="19" key="1">
    <citation type="journal article" date="2013" name="Genome Announc.">
        <title>Draft genome sequence of the grapevine dieback fungus Eutypa lata UCR-EL1.</title>
        <authorList>
            <person name="Blanco-Ulate B."/>
            <person name="Rolshausen P.E."/>
            <person name="Cantu D."/>
        </authorList>
    </citation>
    <scope>NUCLEOTIDE SEQUENCE [LARGE SCALE GENOMIC DNA]</scope>
    <source>
        <strain evidence="19">UCR-EL1</strain>
    </source>
</reference>
<dbReference type="GO" id="GO:0005737">
    <property type="term" value="C:cytoplasm"/>
    <property type="evidence" value="ECO:0007669"/>
    <property type="project" value="TreeGrafter"/>
</dbReference>
<keyword evidence="12 16" id="KW-0508">mRNA splicing</keyword>
<dbReference type="InterPro" id="IPR036322">
    <property type="entry name" value="WD40_repeat_dom_sf"/>
</dbReference>
<dbReference type="GO" id="GO:0061630">
    <property type="term" value="F:ubiquitin protein ligase activity"/>
    <property type="evidence" value="ECO:0007669"/>
    <property type="project" value="UniProtKB-UniRule"/>
</dbReference>
<evidence type="ECO:0000256" key="14">
    <source>
        <dbReference type="ARBA" id="ARBA00023242"/>
    </source>
</evidence>
<dbReference type="FunFam" id="3.30.40.10:FF:000027">
    <property type="entry name" value="Pre-mRNA-processing factor 19, putative"/>
    <property type="match status" value="1"/>
</dbReference>
<evidence type="ECO:0000256" key="13">
    <source>
        <dbReference type="ARBA" id="ARBA00023204"/>
    </source>
</evidence>
<dbReference type="InterPro" id="IPR003613">
    <property type="entry name" value="Ubox_domain"/>
</dbReference>
<dbReference type="SUPFAM" id="SSF57850">
    <property type="entry name" value="RING/U-box"/>
    <property type="match status" value="1"/>
</dbReference>
<comment type="similarity">
    <text evidence="3 16">Belongs to the WD repeat PRP19 family.</text>
</comment>
<comment type="subcellular location">
    <subcellularLocation>
        <location evidence="1 16">Nucleus</location>
    </subcellularLocation>
</comment>
<dbReference type="GO" id="GO:0000974">
    <property type="term" value="C:Prp19 complex"/>
    <property type="evidence" value="ECO:0007669"/>
    <property type="project" value="UniProtKB-UniRule"/>
</dbReference>
<keyword evidence="8" id="KW-0677">Repeat</keyword>